<dbReference type="Pfam" id="PF14322">
    <property type="entry name" value="SusD-like_3"/>
    <property type="match status" value="1"/>
</dbReference>
<reference evidence="9 10" key="1">
    <citation type="submission" date="2018-09" db="EMBL/GenBank/DDBJ databases">
        <title>Murine metabolic-syndrome-specific gut microbial biobank.</title>
        <authorList>
            <person name="Liu C."/>
        </authorList>
    </citation>
    <scope>NUCLEOTIDE SEQUENCE [LARGE SCALE GENOMIC DNA]</scope>
    <source>
        <strain evidence="9 10">0.1X-D8-26</strain>
    </source>
</reference>
<evidence type="ECO:0000259" key="7">
    <source>
        <dbReference type="Pfam" id="PF14322"/>
    </source>
</evidence>
<gene>
    <name evidence="9" type="ORF">D7Y07_09040</name>
    <name evidence="8" type="ORF">IMSAGC001_02520</name>
</gene>
<comment type="similarity">
    <text evidence="2">Belongs to the SusD family.</text>
</comment>
<dbReference type="InterPro" id="IPR012944">
    <property type="entry name" value="SusD_RagB_dom"/>
</dbReference>
<dbReference type="PROSITE" id="PS51257">
    <property type="entry name" value="PROKAR_LIPOPROTEIN"/>
    <property type="match status" value="1"/>
</dbReference>
<keyword evidence="5" id="KW-0998">Cell outer membrane</keyword>
<organism evidence="9 10">
    <name type="scientific">Bacteroides acidifaciens</name>
    <dbReference type="NCBI Taxonomy" id="85831"/>
    <lineage>
        <taxon>Bacteria</taxon>
        <taxon>Pseudomonadati</taxon>
        <taxon>Bacteroidota</taxon>
        <taxon>Bacteroidia</taxon>
        <taxon>Bacteroidales</taxon>
        <taxon>Bacteroidaceae</taxon>
        <taxon>Bacteroides</taxon>
    </lineage>
</organism>
<evidence type="ECO:0000313" key="11">
    <source>
        <dbReference type="Proteomes" id="UP000491181"/>
    </source>
</evidence>
<reference evidence="8 11" key="2">
    <citation type="journal article" date="2020" name="Microbiome">
        <title>Single-cell genomics of uncultured bacteria reveals dietary fiber responders in the mouse gut microbiota.</title>
        <authorList>
            <person name="Chijiiwa R."/>
            <person name="Hosokawa M."/>
            <person name="Kogawa M."/>
            <person name="Nishikawa Y."/>
            <person name="Ide K."/>
            <person name="Sakanashi C."/>
            <person name="Takahashi K."/>
            <person name="Takeyama H."/>
        </authorList>
    </citation>
    <scope>NUCLEOTIDE SEQUENCE [LARGE SCALE GENOMIC DNA]</scope>
    <source>
        <strain evidence="8">IMSAGC_001</strain>
    </source>
</reference>
<evidence type="ECO:0000256" key="4">
    <source>
        <dbReference type="ARBA" id="ARBA00023136"/>
    </source>
</evidence>
<evidence type="ECO:0000256" key="2">
    <source>
        <dbReference type="ARBA" id="ARBA00006275"/>
    </source>
</evidence>
<evidence type="ECO:0000313" key="10">
    <source>
        <dbReference type="Proteomes" id="UP000267159"/>
    </source>
</evidence>
<dbReference type="Proteomes" id="UP000491181">
    <property type="component" value="Unassembled WGS sequence"/>
</dbReference>
<dbReference type="Proteomes" id="UP000267159">
    <property type="component" value="Unassembled WGS sequence"/>
</dbReference>
<feature type="domain" description="RagB/SusD" evidence="6">
    <location>
        <begin position="380"/>
        <end position="474"/>
    </location>
</feature>
<feature type="domain" description="SusD-like N-terminal" evidence="7">
    <location>
        <begin position="23"/>
        <end position="211"/>
    </location>
</feature>
<evidence type="ECO:0000256" key="5">
    <source>
        <dbReference type="ARBA" id="ARBA00023237"/>
    </source>
</evidence>
<dbReference type="EMBL" id="BLLS01000074">
    <property type="protein sequence ID" value="GFH87096.1"/>
    <property type="molecule type" value="Genomic_DNA"/>
</dbReference>
<dbReference type="Gene3D" id="1.25.40.390">
    <property type="match status" value="1"/>
</dbReference>
<dbReference type="InterPro" id="IPR011990">
    <property type="entry name" value="TPR-like_helical_dom_sf"/>
</dbReference>
<dbReference type="STRING" id="1235814.GCA_000613385_03412"/>
<dbReference type="EMBL" id="RAZM01000022">
    <property type="protein sequence ID" value="RLT80329.1"/>
    <property type="molecule type" value="Genomic_DNA"/>
</dbReference>
<dbReference type="InterPro" id="IPR033985">
    <property type="entry name" value="SusD-like_N"/>
</dbReference>
<evidence type="ECO:0000313" key="8">
    <source>
        <dbReference type="EMBL" id="GFH87096.1"/>
    </source>
</evidence>
<proteinExistence type="inferred from homology"/>
<keyword evidence="4" id="KW-0472">Membrane</keyword>
<sequence>MKASIKTYVWILVAVVLTTGCSDWLDYSPKDQYVKKQQFSTVDGFYSAVNGVYNRIASNTLYGQNLSYGMIDILAQRYTPGSNNSNSLNYLWSTYDYSSTNLQASIDAIWKEAYSTILNVNVILSALEEQNGVLTQKDMELIKGDCLALRAFIHFDLLRLFGPNYNDGSAEQPAIPYNNSDKAQAHELLSSRQFIYDYLMPDLNLAEELLKEADPILTEGVLNSNNENGNNYRRYRQLRLNYFAVILMKARVHLWAKDYTNALTEAERLIGDDYVKTTFPFVDSDKLLGSISPDRVFSSEVLFGLYNADRESIYSDNFDGTNLSGAALLQPKAGYIQQLFNQADYRFLSQWRANGNLYSFCKYAKISYNEENPPFYAFLMPLMRISEAYYIAAESSIMKDPSNLMAGITAAQTYLTPIKQARGIGLPGMFELLTEHSKEYLREFWGEGQIFFMLKRNNQGLNNLYNANTDGSITATYQLPLPASEQENR</sequence>
<dbReference type="RefSeq" id="WP_024986924.1">
    <property type="nucleotide sequence ID" value="NZ_BLLS01000074.1"/>
</dbReference>
<evidence type="ECO:0000259" key="6">
    <source>
        <dbReference type="Pfam" id="PF07980"/>
    </source>
</evidence>
<protein>
    <submittedName>
        <fullName evidence="9">RagB/SusD family nutrient uptake outer membrane protein</fullName>
    </submittedName>
</protein>
<dbReference type="Pfam" id="PF07980">
    <property type="entry name" value="SusD_RagB"/>
    <property type="match status" value="1"/>
</dbReference>
<evidence type="ECO:0000313" key="9">
    <source>
        <dbReference type="EMBL" id="RLT80329.1"/>
    </source>
</evidence>
<comment type="caution">
    <text evidence="9">The sequence shown here is derived from an EMBL/GenBank/DDBJ whole genome shotgun (WGS) entry which is preliminary data.</text>
</comment>
<dbReference type="AlphaFoldDB" id="A0A3L8A8I1"/>
<evidence type="ECO:0000256" key="1">
    <source>
        <dbReference type="ARBA" id="ARBA00004442"/>
    </source>
</evidence>
<comment type="subcellular location">
    <subcellularLocation>
        <location evidence="1">Cell outer membrane</location>
    </subcellularLocation>
</comment>
<name>A0A3L8A8I1_9BACE</name>
<accession>A0A3L8A8I1</accession>
<dbReference type="SUPFAM" id="SSF48452">
    <property type="entry name" value="TPR-like"/>
    <property type="match status" value="1"/>
</dbReference>
<keyword evidence="3" id="KW-0732">Signal</keyword>
<evidence type="ECO:0000256" key="3">
    <source>
        <dbReference type="ARBA" id="ARBA00022729"/>
    </source>
</evidence>
<dbReference type="GeneID" id="93047478"/>